<dbReference type="InterPro" id="IPR025999">
    <property type="entry name" value="MCRS_N"/>
</dbReference>
<name>A0A9W7IIP6_HIBTR</name>
<feature type="domain" description="Microspherule protein N-terminal" evidence="1">
    <location>
        <begin position="11"/>
        <end position="67"/>
    </location>
</feature>
<evidence type="ECO:0000313" key="3">
    <source>
        <dbReference type="Proteomes" id="UP001165190"/>
    </source>
</evidence>
<dbReference type="AlphaFoldDB" id="A0A9W7IIP6"/>
<gene>
    <name evidence="2" type="ORF">HRI_003352700</name>
</gene>
<accession>A0A9W7IIP6</accession>
<dbReference type="EMBL" id="BSYR01000030">
    <property type="protein sequence ID" value="GMI96834.1"/>
    <property type="molecule type" value="Genomic_DNA"/>
</dbReference>
<evidence type="ECO:0000259" key="1">
    <source>
        <dbReference type="Pfam" id="PF13325"/>
    </source>
</evidence>
<dbReference type="PANTHER" id="PTHR13233:SF0">
    <property type="entry name" value="MICROSPHERULE PROTEIN 1"/>
    <property type="match status" value="1"/>
</dbReference>
<reference evidence="2" key="1">
    <citation type="submission" date="2023-05" db="EMBL/GenBank/DDBJ databases">
        <title>Genome and transcriptome analyses reveal genes involved in the formation of fine ridges on petal epidermal cells in Hibiscus trionum.</title>
        <authorList>
            <person name="Koshimizu S."/>
            <person name="Masuda S."/>
            <person name="Ishii T."/>
            <person name="Shirasu K."/>
            <person name="Hoshino A."/>
            <person name="Arita M."/>
        </authorList>
    </citation>
    <scope>NUCLEOTIDE SEQUENCE</scope>
    <source>
        <strain evidence="2">Hamamatsu line</strain>
    </source>
</reference>
<dbReference type="PANTHER" id="PTHR13233">
    <property type="entry name" value="MICROSPHERULE PROTEIN 1"/>
    <property type="match status" value="1"/>
</dbReference>
<dbReference type="InterPro" id="IPR037912">
    <property type="entry name" value="MCRS1"/>
</dbReference>
<protein>
    <recommendedName>
        <fullName evidence="1">Microspherule protein N-terminal domain-containing protein</fullName>
    </recommendedName>
</protein>
<dbReference type="OrthoDB" id="10262769at2759"/>
<evidence type="ECO:0000313" key="2">
    <source>
        <dbReference type="EMBL" id="GMI96834.1"/>
    </source>
</evidence>
<dbReference type="Proteomes" id="UP001165190">
    <property type="component" value="Unassembled WGS sequence"/>
</dbReference>
<proteinExistence type="predicted"/>
<dbReference type="GO" id="GO:0031011">
    <property type="term" value="C:Ino80 complex"/>
    <property type="evidence" value="ECO:0007669"/>
    <property type="project" value="InterPro"/>
</dbReference>
<organism evidence="2 3">
    <name type="scientific">Hibiscus trionum</name>
    <name type="common">Flower of an hour</name>
    <dbReference type="NCBI Taxonomy" id="183268"/>
    <lineage>
        <taxon>Eukaryota</taxon>
        <taxon>Viridiplantae</taxon>
        <taxon>Streptophyta</taxon>
        <taxon>Embryophyta</taxon>
        <taxon>Tracheophyta</taxon>
        <taxon>Spermatophyta</taxon>
        <taxon>Magnoliopsida</taxon>
        <taxon>eudicotyledons</taxon>
        <taxon>Gunneridae</taxon>
        <taxon>Pentapetalae</taxon>
        <taxon>rosids</taxon>
        <taxon>malvids</taxon>
        <taxon>Malvales</taxon>
        <taxon>Malvaceae</taxon>
        <taxon>Malvoideae</taxon>
        <taxon>Hibiscus</taxon>
    </lineage>
</organism>
<sequence>MGALAPVVPSWIPEDDLLLKNAMEAGASLESLAKGTVQFSRKFTVIELQSRWDSLLCDPVISEEPASPIIEFEHSASSRAGISNDSKILSVKRKSESVRSCYYASCKKSRNEDLSFQVEPNDSNSVGLEVEALPENPISDHFGVQETNMNVMHCPFPQIQESTHALGEYQLHVESDSGIENLHESMEFPVHSFFEDNDLMVKPSFSFDQNNNDGENICFGFEGNQVLNSPVVEYGLSTWTTDEGLSASAIPTDDGLGKTVLHEVDMYAPPADHVSGHIVGTDSRIEAEIPMVDTEGYLMEITNTLMNDEPFFLDVDAKDVIDKSFFDGLSSLLASSPDNGDLDHMTEAMTIETRDNIAEVSCSGLTESDEVAGAFPVDGPVSCNSEVLNLSSCTLNIEDPEVPCNEDVVFPKQLCRLTVSSIGNKEHGNLLSA</sequence>
<dbReference type="Pfam" id="PF13325">
    <property type="entry name" value="MCRS_N"/>
    <property type="match status" value="1"/>
</dbReference>
<dbReference type="GO" id="GO:0002151">
    <property type="term" value="F:G-quadruplex RNA binding"/>
    <property type="evidence" value="ECO:0007669"/>
    <property type="project" value="InterPro"/>
</dbReference>
<dbReference type="GO" id="GO:0045944">
    <property type="term" value="P:positive regulation of transcription by RNA polymerase II"/>
    <property type="evidence" value="ECO:0007669"/>
    <property type="project" value="TreeGrafter"/>
</dbReference>
<keyword evidence="3" id="KW-1185">Reference proteome</keyword>
<dbReference type="GO" id="GO:0071339">
    <property type="term" value="C:MLL1 complex"/>
    <property type="evidence" value="ECO:0007669"/>
    <property type="project" value="InterPro"/>
</dbReference>
<dbReference type="GO" id="GO:0044545">
    <property type="term" value="C:NSL complex"/>
    <property type="evidence" value="ECO:0007669"/>
    <property type="project" value="TreeGrafter"/>
</dbReference>
<comment type="caution">
    <text evidence="2">The sequence shown here is derived from an EMBL/GenBank/DDBJ whole genome shotgun (WGS) entry which is preliminary data.</text>
</comment>